<evidence type="ECO:0000259" key="1">
    <source>
        <dbReference type="Pfam" id="PF14033"/>
    </source>
</evidence>
<keyword evidence="3" id="KW-1185">Reference proteome</keyword>
<protein>
    <recommendedName>
        <fullName evidence="1">DUF4246 domain-containing protein</fullName>
    </recommendedName>
</protein>
<evidence type="ECO:0000313" key="2">
    <source>
        <dbReference type="EMBL" id="KAJ0390116.1"/>
    </source>
</evidence>
<organism evidence="2 3">
    <name type="scientific">Pythium insidiosum</name>
    <name type="common">Pythiosis disease agent</name>
    <dbReference type="NCBI Taxonomy" id="114742"/>
    <lineage>
        <taxon>Eukaryota</taxon>
        <taxon>Sar</taxon>
        <taxon>Stramenopiles</taxon>
        <taxon>Oomycota</taxon>
        <taxon>Peronosporomycetes</taxon>
        <taxon>Pythiales</taxon>
        <taxon>Pythiaceae</taxon>
        <taxon>Pythium</taxon>
    </lineage>
</organism>
<proteinExistence type="predicted"/>
<dbReference type="AlphaFoldDB" id="A0AAD5Q110"/>
<dbReference type="Pfam" id="PF14033">
    <property type="entry name" value="DUF4246"/>
    <property type="match status" value="1"/>
</dbReference>
<evidence type="ECO:0000313" key="3">
    <source>
        <dbReference type="Proteomes" id="UP001209570"/>
    </source>
</evidence>
<gene>
    <name evidence="2" type="ORF">P43SY_010665</name>
</gene>
<sequence length="269" mass="29199">MKLVRASLASTVHTADDLLQCLTVDGQPSVRLVSTVWPHVDSHLRRVASDIADMETFFGEELARLRPSADSDAPVMPGGADDAFQMDGAVQSDVLARLSSQVQQLSLSSTAAAAPREIVGRLSFRRLVDPLSEPSIAIDIVGSAITTPRQLVYPHERPSLSSHASIASRMESIMISDPTAVKRDERVTTIECRGFPADVTVDADGAARWTSYINGLHPRWHAAMYASLETLLTTVRPLMECYARPLDSMSPSITAICEDGSCRSLWTPP</sequence>
<dbReference type="Proteomes" id="UP001209570">
    <property type="component" value="Unassembled WGS sequence"/>
</dbReference>
<reference evidence="2" key="1">
    <citation type="submission" date="2021-12" db="EMBL/GenBank/DDBJ databases">
        <title>Prjna785345.</title>
        <authorList>
            <person name="Rujirawat T."/>
            <person name="Krajaejun T."/>
        </authorList>
    </citation>
    <scope>NUCLEOTIDE SEQUENCE</scope>
    <source>
        <strain evidence="2">Pi057C3</strain>
    </source>
</reference>
<name>A0AAD5Q110_PYTIN</name>
<accession>A0AAD5Q110</accession>
<feature type="domain" description="DUF4246" evidence="1">
    <location>
        <begin position="177"/>
        <end position="246"/>
    </location>
</feature>
<comment type="caution">
    <text evidence="2">The sequence shown here is derived from an EMBL/GenBank/DDBJ whole genome shotgun (WGS) entry which is preliminary data.</text>
</comment>
<dbReference type="InterPro" id="IPR049192">
    <property type="entry name" value="DUF4246_C"/>
</dbReference>
<dbReference type="EMBL" id="JAKCXM010002596">
    <property type="protein sequence ID" value="KAJ0390116.1"/>
    <property type="molecule type" value="Genomic_DNA"/>
</dbReference>